<proteinExistence type="predicted"/>
<evidence type="ECO:0000313" key="2">
    <source>
        <dbReference type="EMBL" id="RHW32283.1"/>
    </source>
</evidence>
<protein>
    <submittedName>
        <fullName evidence="2">DUF4440 domain-containing protein</fullName>
    </submittedName>
</protein>
<dbReference type="Gene3D" id="3.10.450.50">
    <property type="match status" value="1"/>
</dbReference>
<comment type="caution">
    <text evidence="2">The sequence shown here is derived from an EMBL/GenBank/DDBJ whole genome shotgun (WGS) entry which is preliminary data.</text>
</comment>
<dbReference type="RefSeq" id="WP_118889327.1">
    <property type="nucleotide sequence ID" value="NZ_JAUOPF010000001.1"/>
</dbReference>
<evidence type="ECO:0000259" key="1">
    <source>
        <dbReference type="Pfam" id="PF14534"/>
    </source>
</evidence>
<feature type="domain" description="DUF4440" evidence="1">
    <location>
        <begin position="6"/>
        <end position="113"/>
    </location>
</feature>
<dbReference type="SUPFAM" id="SSF54427">
    <property type="entry name" value="NTF2-like"/>
    <property type="match status" value="1"/>
</dbReference>
<dbReference type="AlphaFoldDB" id="A0A417YHJ2"/>
<gene>
    <name evidence="2" type="ORF">D1B32_11005</name>
</gene>
<sequence length="121" mass="14158">MSHQEALQQYINATNTHDFSNVKDILHEEAVYWFTDKTCASIVDIQAYFEHAWDMIKEEVYTATNVQWISVDQQSATCIYNFMYEGYHQGKFISGSGRATNVFKLNKNEQWKLVHEHLSSL</sequence>
<dbReference type="Proteomes" id="UP000285456">
    <property type="component" value="Unassembled WGS sequence"/>
</dbReference>
<organism evidence="2 3">
    <name type="scientific">Oceanobacillus profundus</name>
    <dbReference type="NCBI Taxonomy" id="372463"/>
    <lineage>
        <taxon>Bacteria</taxon>
        <taxon>Bacillati</taxon>
        <taxon>Bacillota</taxon>
        <taxon>Bacilli</taxon>
        <taxon>Bacillales</taxon>
        <taxon>Bacillaceae</taxon>
        <taxon>Oceanobacillus</taxon>
    </lineage>
</organism>
<name>A0A417YHJ2_9BACI</name>
<dbReference type="OrthoDB" id="9152983at2"/>
<accession>A0A417YHJ2</accession>
<dbReference type="Pfam" id="PF14534">
    <property type="entry name" value="DUF4440"/>
    <property type="match status" value="1"/>
</dbReference>
<dbReference type="InterPro" id="IPR032710">
    <property type="entry name" value="NTF2-like_dom_sf"/>
</dbReference>
<reference evidence="2 3" key="1">
    <citation type="journal article" date="2007" name="Int. J. Syst. Evol. Microbiol.">
        <title>Oceanobacillus profundus sp. nov., isolated from a deep-sea sediment core.</title>
        <authorList>
            <person name="Kim Y.G."/>
            <person name="Choi D.H."/>
            <person name="Hyun S."/>
            <person name="Cho B.C."/>
        </authorList>
    </citation>
    <scope>NUCLEOTIDE SEQUENCE [LARGE SCALE GENOMIC DNA]</scope>
    <source>
        <strain evidence="2 3">DSM 18246</strain>
    </source>
</reference>
<evidence type="ECO:0000313" key="3">
    <source>
        <dbReference type="Proteomes" id="UP000285456"/>
    </source>
</evidence>
<keyword evidence="3" id="KW-1185">Reference proteome</keyword>
<dbReference type="EMBL" id="QWEH01000006">
    <property type="protein sequence ID" value="RHW32283.1"/>
    <property type="molecule type" value="Genomic_DNA"/>
</dbReference>
<dbReference type="InterPro" id="IPR027843">
    <property type="entry name" value="DUF4440"/>
</dbReference>